<reference evidence="2" key="1">
    <citation type="journal article" date="2023" name="G3 (Bethesda)">
        <title>Genome assembly and association tests identify interacting loci associated with vigor, precocity, and sex in interspecific pistachio rootstocks.</title>
        <authorList>
            <person name="Palmer W."/>
            <person name="Jacygrad E."/>
            <person name="Sagayaradj S."/>
            <person name="Cavanaugh K."/>
            <person name="Han R."/>
            <person name="Bertier L."/>
            <person name="Beede B."/>
            <person name="Kafkas S."/>
            <person name="Golino D."/>
            <person name="Preece J."/>
            <person name="Michelmore R."/>
        </authorList>
    </citation>
    <scope>NUCLEOTIDE SEQUENCE [LARGE SCALE GENOMIC DNA]</scope>
</reference>
<accession>A0ACC1B832</accession>
<evidence type="ECO:0000313" key="2">
    <source>
        <dbReference type="Proteomes" id="UP001164250"/>
    </source>
</evidence>
<protein>
    <submittedName>
        <fullName evidence="1">Uncharacterized protein</fullName>
    </submittedName>
</protein>
<proteinExistence type="predicted"/>
<comment type="caution">
    <text evidence="1">The sequence shown here is derived from an EMBL/GenBank/DDBJ whole genome shotgun (WGS) entry which is preliminary data.</text>
</comment>
<gene>
    <name evidence="1" type="ORF">Patl1_14934</name>
</gene>
<dbReference type="Proteomes" id="UP001164250">
    <property type="component" value="Chromosome 6"/>
</dbReference>
<evidence type="ECO:0000313" key="1">
    <source>
        <dbReference type="EMBL" id="KAJ0094996.1"/>
    </source>
</evidence>
<name>A0ACC1B832_9ROSI</name>
<dbReference type="EMBL" id="CM047902">
    <property type="protein sequence ID" value="KAJ0094996.1"/>
    <property type="molecule type" value="Genomic_DNA"/>
</dbReference>
<organism evidence="1 2">
    <name type="scientific">Pistacia atlantica</name>
    <dbReference type="NCBI Taxonomy" id="434234"/>
    <lineage>
        <taxon>Eukaryota</taxon>
        <taxon>Viridiplantae</taxon>
        <taxon>Streptophyta</taxon>
        <taxon>Embryophyta</taxon>
        <taxon>Tracheophyta</taxon>
        <taxon>Spermatophyta</taxon>
        <taxon>Magnoliopsida</taxon>
        <taxon>eudicotyledons</taxon>
        <taxon>Gunneridae</taxon>
        <taxon>Pentapetalae</taxon>
        <taxon>rosids</taxon>
        <taxon>malvids</taxon>
        <taxon>Sapindales</taxon>
        <taxon>Anacardiaceae</taxon>
        <taxon>Pistacia</taxon>
    </lineage>
</organism>
<sequence>MYSSPIRGDMLKTGSVSRNNSSSNNTNINDNDNSTLKMTQPQQSLRRLGLCSQLVQHSSPIVFPEKRSKKVKASDPQFDHPKIDEHRIDIPVGGENEKSDLLGYVVYSGKLILDKRNASYDKTTTTDLQHQSSTQPTSQEAVDAKLTSKALVWGSHVLSLDDVVSVSYHNGLRHFTVHSYPFKRGSCGLSCFIKPRRTQKDYRFLASSTEEAIQWVGGFADQQCFVNFLPHPLVSSKKQASSELFPTDTPPELLFRCKSPPKMLVILNPRSGRGRSSKVFHGIVEPIFKVCSYFFLDFNMPILFLAGFKLEVVKTTSAGHAKTLASTVDISTCPDGIICVGGDGIINEVLNGLLSRDNQKEGISIPIGIIPAGSDNSLVWTVLGVRDPISAAIAIVKGGLTATDVFAVEWIHNGVIHYGMTVSYYGFVSDVKFKKNVEAKALKFEMCINLLELSEKYQKRFGPLRYFVAGFLKFLCLPKYNYEVEYLPASKEDLERKHSAERETVDMSDLYTDITRKSKDGMPRASSLSSIDSIMTPSRMSAGDPDTTCSSTHASTEPSEYVRGLDPKAKRLSAGRTNVTAEPEVIHPQIPLSTTPNWPRTRSKSRTDKGWAGLTITHDPSRCSWGNTATNDREDISSTLSDPGPIWDAEPKWDTEPNWDVENPIELPGPSDDVEAGTKKEVTPRYDDKWIVTKGQFLGILVCNHACRTVQSSQVAAPKAEHDDNNMDMLLVHGSGRLRLIRFFLLLQLGRHLSLPYVEYVKVKSVKIKAGKHTHNGCGIDGEFFPLNGQAISSLLPEQCRLIGRSYNHHV</sequence>
<keyword evidence="2" id="KW-1185">Reference proteome</keyword>